<gene>
    <name evidence="2" type="ORF">KFZ73_16345</name>
</gene>
<dbReference type="Pfam" id="PF13462">
    <property type="entry name" value="Thioredoxin_4"/>
    <property type="match status" value="1"/>
</dbReference>
<evidence type="ECO:0000313" key="2">
    <source>
        <dbReference type="EMBL" id="MBS4102802.1"/>
    </source>
</evidence>
<dbReference type="CDD" id="cd02972">
    <property type="entry name" value="DsbA_family"/>
    <property type="match status" value="1"/>
</dbReference>
<dbReference type="SUPFAM" id="SSF52833">
    <property type="entry name" value="Thioredoxin-like"/>
    <property type="match status" value="1"/>
</dbReference>
<dbReference type="EMBL" id="JAGXOE010000042">
    <property type="protein sequence ID" value="MBS4102802.1"/>
    <property type="molecule type" value="Genomic_DNA"/>
</dbReference>
<dbReference type="Proteomes" id="UP000676853">
    <property type="component" value="Unassembled WGS sequence"/>
</dbReference>
<dbReference type="InterPro" id="IPR036249">
    <property type="entry name" value="Thioredoxin-like_sf"/>
</dbReference>
<name>A0ABS5NGR5_TSUPA</name>
<protein>
    <submittedName>
        <fullName evidence="2">Thioredoxin domain-containing protein</fullName>
    </submittedName>
</protein>
<dbReference type="Gene3D" id="3.40.30.10">
    <property type="entry name" value="Glutaredoxin"/>
    <property type="match status" value="1"/>
</dbReference>
<dbReference type="PROSITE" id="PS51257">
    <property type="entry name" value="PROKAR_LIPOPROTEIN"/>
    <property type="match status" value="1"/>
</dbReference>
<dbReference type="InterPro" id="IPR012336">
    <property type="entry name" value="Thioredoxin-like_fold"/>
</dbReference>
<keyword evidence="3" id="KW-1185">Reference proteome</keyword>
<proteinExistence type="predicted"/>
<feature type="domain" description="Thioredoxin-like fold" evidence="1">
    <location>
        <begin position="55"/>
        <end position="207"/>
    </location>
</feature>
<sequence length="219" mass="22007">MKTNRGVIAVVLAVVAVLALTGCSRSITGSAVADPGAARPVASEGAITVGSGGREMTVYVDFLCPACALLERENGAAISSAVAAGRLTVVYRPMAFLDRMSASGTYSSRALAAFAATAKASSPATTQRFVAALFDAQPREGGTDDLSNAGIADIAAKAGVAAATVAKIREGRTGVDAAAIDKANRTSLAAIGSTGTPTVVHDGQRVDLGDRAWLQKIVG</sequence>
<dbReference type="RefSeq" id="WP_212554365.1">
    <property type="nucleotide sequence ID" value="NZ_JAGXOE010000042.1"/>
</dbReference>
<comment type="caution">
    <text evidence="2">The sequence shown here is derived from an EMBL/GenBank/DDBJ whole genome shotgun (WGS) entry which is preliminary data.</text>
</comment>
<evidence type="ECO:0000313" key="3">
    <source>
        <dbReference type="Proteomes" id="UP000676853"/>
    </source>
</evidence>
<accession>A0ABS5NGR5</accession>
<reference evidence="2 3" key="1">
    <citation type="submission" date="2021-04" db="EMBL/GenBank/DDBJ databases">
        <title>Whole genome sequence analysis of a thiophenic sulfur metabolizing bacteria.</title>
        <authorList>
            <person name="Akhtar N."/>
            <person name="Akram J."/>
            <person name="Aslam A."/>
        </authorList>
    </citation>
    <scope>NUCLEOTIDE SEQUENCE [LARGE SCALE GENOMIC DNA]</scope>
    <source>
        <strain evidence="2 3">3OW</strain>
    </source>
</reference>
<evidence type="ECO:0000259" key="1">
    <source>
        <dbReference type="Pfam" id="PF13462"/>
    </source>
</evidence>
<organism evidence="2 3">
    <name type="scientific">Tsukamurella paurometabola</name>
    <name type="common">Corynebacterium paurometabolum</name>
    <dbReference type="NCBI Taxonomy" id="2061"/>
    <lineage>
        <taxon>Bacteria</taxon>
        <taxon>Bacillati</taxon>
        <taxon>Actinomycetota</taxon>
        <taxon>Actinomycetes</taxon>
        <taxon>Mycobacteriales</taxon>
        <taxon>Tsukamurellaceae</taxon>
        <taxon>Tsukamurella</taxon>
    </lineage>
</organism>